<protein>
    <submittedName>
        <fullName evidence="1">Predicted metal-dependent hydrolase</fullName>
    </submittedName>
</protein>
<evidence type="ECO:0000313" key="1">
    <source>
        <dbReference type="EMBL" id="SIM56701.1"/>
    </source>
</evidence>
<dbReference type="Proteomes" id="UP000195607">
    <property type="component" value="Chromosome I"/>
</dbReference>
<gene>
    <name evidence="1" type="ORF">CSP5_0834</name>
</gene>
<dbReference type="GO" id="GO:0016787">
    <property type="term" value="F:hydrolase activity"/>
    <property type="evidence" value="ECO:0007669"/>
    <property type="project" value="UniProtKB-KW"/>
</dbReference>
<dbReference type="GeneID" id="41588108"/>
<dbReference type="RefSeq" id="WP_148689686.1">
    <property type="nucleotide sequence ID" value="NZ_LT671858.1"/>
</dbReference>
<name>A0A1N5U727_9ARCH</name>
<evidence type="ECO:0000313" key="2">
    <source>
        <dbReference type="Proteomes" id="UP000195607"/>
    </source>
</evidence>
<dbReference type="AlphaFoldDB" id="A0A1N5U727"/>
<sequence length="168" mass="20285">MRIIIGYYGSSPENLKLKHITRKTTYGVELDFYDMNPDENIPTLYNEKFRFNAEIYDHENFYSNFSVEKFILMNRDERFWELHEIMEHYWKKSTGMDKMILQEIIGILVSQVKWQMGQFKVSESVLNRNVRLLEKNTEMVRDEIILGVSYPILFNPKLLDYFEQIYIA</sequence>
<dbReference type="Pfam" id="PF03745">
    <property type="entry name" value="DUF309"/>
    <property type="match status" value="1"/>
</dbReference>
<accession>A0A1N5U727</accession>
<dbReference type="InterPro" id="IPR005500">
    <property type="entry name" value="DUF309"/>
</dbReference>
<dbReference type="Gene3D" id="1.10.3450.10">
    <property type="entry name" value="TTHA0068-like"/>
    <property type="match status" value="1"/>
</dbReference>
<organism evidence="1 2">
    <name type="scientific">Cuniculiplasma divulgatum</name>
    <dbReference type="NCBI Taxonomy" id="1673428"/>
    <lineage>
        <taxon>Archaea</taxon>
        <taxon>Methanobacteriati</taxon>
        <taxon>Thermoplasmatota</taxon>
        <taxon>Thermoplasmata</taxon>
        <taxon>Thermoplasmatales</taxon>
        <taxon>Cuniculiplasmataceae</taxon>
        <taxon>Cuniculiplasma</taxon>
    </lineage>
</organism>
<dbReference type="InterPro" id="IPR023203">
    <property type="entry name" value="TTHA0068_sf"/>
</dbReference>
<reference evidence="1 2" key="1">
    <citation type="submission" date="2016-04" db="EMBL/GenBank/DDBJ databases">
        <authorList>
            <person name="Evans L.H."/>
            <person name="Alamgir A."/>
            <person name="Owens N."/>
            <person name="Weber N.D."/>
            <person name="Virtaneva K."/>
            <person name="Barbian K."/>
            <person name="Babar A."/>
            <person name="Rosenke K."/>
        </authorList>
    </citation>
    <scope>NUCLEOTIDE SEQUENCE [LARGE SCALE GENOMIC DNA]</scope>
    <source>
        <strain evidence="2">S5(T) (JCM 30642 \VKM B-2941)</strain>
    </source>
</reference>
<dbReference type="EMBL" id="LT671858">
    <property type="protein sequence ID" value="SIM56701.1"/>
    <property type="molecule type" value="Genomic_DNA"/>
</dbReference>
<proteinExistence type="predicted"/>
<dbReference type="SUPFAM" id="SSF140663">
    <property type="entry name" value="TTHA0068-like"/>
    <property type="match status" value="1"/>
</dbReference>
<keyword evidence="1" id="KW-0378">Hydrolase</keyword>